<dbReference type="Pfam" id="PF03807">
    <property type="entry name" value="F420_oxidored"/>
    <property type="match status" value="1"/>
</dbReference>
<comment type="subcellular location">
    <subcellularLocation>
        <location evidence="4">Cytoplasm</location>
    </subcellularLocation>
</comment>
<dbReference type="NCBIfam" id="TIGR00112">
    <property type="entry name" value="proC"/>
    <property type="match status" value="1"/>
</dbReference>
<comment type="catalytic activity">
    <reaction evidence="4">
        <text>L-proline + NAD(+) = (S)-1-pyrroline-5-carboxylate + NADH + 2 H(+)</text>
        <dbReference type="Rhea" id="RHEA:14105"/>
        <dbReference type="ChEBI" id="CHEBI:15378"/>
        <dbReference type="ChEBI" id="CHEBI:17388"/>
        <dbReference type="ChEBI" id="CHEBI:57540"/>
        <dbReference type="ChEBI" id="CHEBI:57945"/>
        <dbReference type="ChEBI" id="CHEBI:60039"/>
        <dbReference type="EC" id="1.5.1.2"/>
    </reaction>
</comment>
<keyword evidence="2 4" id="KW-0521">NADP</keyword>
<dbReference type="InterPro" id="IPR029036">
    <property type="entry name" value="P5CR_dimer"/>
</dbReference>
<dbReference type="RefSeq" id="WP_386671869.1">
    <property type="nucleotide sequence ID" value="NZ_JBHLTG010000005.1"/>
</dbReference>
<dbReference type="EMBL" id="JBHLTG010000005">
    <property type="protein sequence ID" value="MFC0680275.1"/>
    <property type="molecule type" value="Genomic_DNA"/>
</dbReference>
<dbReference type="PIRSF" id="PIRSF000193">
    <property type="entry name" value="Pyrrol-5-carb_rd"/>
    <property type="match status" value="1"/>
</dbReference>
<comment type="caution">
    <text evidence="9">The sequence shown here is derived from an EMBL/GenBank/DDBJ whole genome shotgun (WGS) entry which is preliminary data.</text>
</comment>
<dbReference type="Proteomes" id="UP001589896">
    <property type="component" value="Unassembled WGS sequence"/>
</dbReference>
<accession>A0ABV6RTG9</accession>
<feature type="domain" description="Pyrroline-5-carboxylate reductase dimerisation" evidence="8">
    <location>
        <begin position="169"/>
        <end position="273"/>
    </location>
</feature>
<sequence length="277" mass="28766">MISSAQSIAILGGGSLATSIFAGLRRAHATFADVRVTTRSPGSATGWRELGVPAVATEDDPSANKDAVRHADLVLAAVKPAQTPALVSEIADSLRPGAVVVSLAAGVRCATLEDLLPEEVGVIRAMPNTPAAVGAAMTGLSRGAHATDAQLEHTAAFFRLVGEVLVVEEAQMDAFAAVAGSGPAYVFYFIEQYTRAAATLGFDQEQARVLAERTFAGATELLISSGAEPAELRRRVTSPKGTTERAVAKLEEAELEALFTRAAAAAIERARELSQAV</sequence>
<evidence type="ECO:0000313" key="9">
    <source>
        <dbReference type="EMBL" id="MFC0680275.1"/>
    </source>
</evidence>
<proteinExistence type="inferred from homology"/>
<evidence type="ECO:0000256" key="5">
    <source>
        <dbReference type="NCBIfam" id="TIGR00112"/>
    </source>
</evidence>
<comment type="catalytic activity">
    <reaction evidence="4 6">
        <text>L-proline + NADP(+) = (S)-1-pyrroline-5-carboxylate + NADPH + 2 H(+)</text>
        <dbReference type="Rhea" id="RHEA:14109"/>
        <dbReference type="ChEBI" id="CHEBI:15378"/>
        <dbReference type="ChEBI" id="CHEBI:17388"/>
        <dbReference type="ChEBI" id="CHEBI:57783"/>
        <dbReference type="ChEBI" id="CHEBI:58349"/>
        <dbReference type="ChEBI" id="CHEBI:60039"/>
        <dbReference type="EC" id="1.5.1.2"/>
    </reaction>
</comment>
<keyword evidence="4" id="KW-0963">Cytoplasm</keyword>
<evidence type="ECO:0000256" key="3">
    <source>
        <dbReference type="ARBA" id="ARBA00023002"/>
    </source>
</evidence>
<protein>
    <recommendedName>
        <fullName evidence="4 5">Pyrroline-5-carboxylate reductase</fullName>
        <shortName evidence="4">P5C reductase</shortName>
        <shortName evidence="4">P5CR</shortName>
        <ecNumber evidence="4 5">1.5.1.2</ecNumber>
    </recommendedName>
    <alternativeName>
        <fullName evidence="4">PCA reductase</fullName>
    </alternativeName>
</protein>
<dbReference type="GO" id="GO:0004735">
    <property type="term" value="F:pyrroline-5-carboxylate reductase activity"/>
    <property type="evidence" value="ECO:0007669"/>
    <property type="project" value="UniProtKB-EC"/>
</dbReference>
<gene>
    <name evidence="4 9" type="primary">proC</name>
    <name evidence="9" type="ORF">ACFFGH_20770</name>
</gene>
<dbReference type="Gene3D" id="3.40.50.720">
    <property type="entry name" value="NAD(P)-binding Rossmann-like Domain"/>
    <property type="match status" value="1"/>
</dbReference>
<dbReference type="EC" id="1.5.1.2" evidence="4 5"/>
<dbReference type="Gene3D" id="1.10.3730.10">
    <property type="entry name" value="ProC C-terminal domain-like"/>
    <property type="match status" value="1"/>
</dbReference>
<evidence type="ECO:0000256" key="1">
    <source>
        <dbReference type="ARBA" id="ARBA00005525"/>
    </source>
</evidence>
<dbReference type="PANTHER" id="PTHR11645">
    <property type="entry name" value="PYRROLINE-5-CARBOXYLATE REDUCTASE"/>
    <property type="match status" value="1"/>
</dbReference>
<evidence type="ECO:0000259" key="8">
    <source>
        <dbReference type="Pfam" id="PF14748"/>
    </source>
</evidence>
<evidence type="ECO:0000313" key="10">
    <source>
        <dbReference type="Proteomes" id="UP001589896"/>
    </source>
</evidence>
<evidence type="ECO:0000256" key="4">
    <source>
        <dbReference type="HAMAP-Rule" id="MF_01925"/>
    </source>
</evidence>
<keyword evidence="10" id="KW-1185">Reference proteome</keyword>
<feature type="domain" description="Pyrroline-5-carboxylate reductase catalytic N-terminal" evidence="7">
    <location>
        <begin position="8"/>
        <end position="106"/>
    </location>
</feature>
<dbReference type="InterPro" id="IPR000304">
    <property type="entry name" value="Pyrroline-COOH_reductase"/>
</dbReference>
<comment type="similarity">
    <text evidence="1 4 6">Belongs to the pyrroline-5-carboxylate reductase family.</text>
</comment>
<reference evidence="9 10" key="1">
    <citation type="submission" date="2024-09" db="EMBL/GenBank/DDBJ databases">
        <authorList>
            <person name="Sun Q."/>
            <person name="Mori K."/>
        </authorList>
    </citation>
    <scope>NUCLEOTIDE SEQUENCE [LARGE SCALE GENOMIC DNA]</scope>
    <source>
        <strain evidence="9 10">KCTC 23076</strain>
    </source>
</reference>
<dbReference type="InterPro" id="IPR036291">
    <property type="entry name" value="NAD(P)-bd_dom_sf"/>
</dbReference>
<dbReference type="PROSITE" id="PS00521">
    <property type="entry name" value="P5CR"/>
    <property type="match status" value="1"/>
</dbReference>
<dbReference type="InterPro" id="IPR053790">
    <property type="entry name" value="P5CR-like_CS"/>
</dbReference>
<comment type="pathway">
    <text evidence="4 6">Amino-acid biosynthesis; L-proline biosynthesis; L-proline from L-glutamate 5-semialdehyde: step 1/1.</text>
</comment>
<dbReference type="HAMAP" id="MF_01925">
    <property type="entry name" value="P5C_reductase"/>
    <property type="match status" value="1"/>
</dbReference>
<dbReference type="SUPFAM" id="SSF51735">
    <property type="entry name" value="NAD(P)-binding Rossmann-fold domains"/>
    <property type="match status" value="1"/>
</dbReference>
<dbReference type="Pfam" id="PF14748">
    <property type="entry name" value="P5CR_dimer"/>
    <property type="match status" value="1"/>
</dbReference>
<dbReference type="InterPro" id="IPR028939">
    <property type="entry name" value="P5C_Rdtase_cat_N"/>
</dbReference>
<keyword evidence="4 6" id="KW-0641">Proline biosynthesis</keyword>
<evidence type="ECO:0000256" key="6">
    <source>
        <dbReference type="RuleBase" id="RU003903"/>
    </source>
</evidence>
<dbReference type="SUPFAM" id="SSF48179">
    <property type="entry name" value="6-phosphogluconate dehydrogenase C-terminal domain-like"/>
    <property type="match status" value="1"/>
</dbReference>
<comment type="function">
    <text evidence="4">Catalyzes the reduction of 1-pyrroline-5-carboxylate (PCA) to L-proline.</text>
</comment>
<keyword evidence="3 4" id="KW-0560">Oxidoreductase</keyword>
<dbReference type="InterPro" id="IPR008927">
    <property type="entry name" value="6-PGluconate_DH-like_C_sf"/>
</dbReference>
<evidence type="ECO:0000256" key="2">
    <source>
        <dbReference type="ARBA" id="ARBA00022857"/>
    </source>
</evidence>
<dbReference type="PANTHER" id="PTHR11645:SF0">
    <property type="entry name" value="PYRROLINE-5-CARBOXYLATE REDUCTASE 3"/>
    <property type="match status" value="1"/>
</dbReference>
<organism evidence="9 10">
    <name type="scientific">Lysobacter korlensis</name>
    <dbReference type="NCBI Taxonomy" id="553636"/>
    <lineage>
        <taxon>Bacteria</taxon>
        <taxon>Pseudomonadati</taxon>
        <taxon>Pseudomonadota</taxon>
        <taxon>Gammaproteobacteria</taxon>
        <taxon>Lysobacterales</taxon>
        <taxon>Lysobacteraceae</taxon>
        <taxon>Lysobacter</taxon>
    </lineage>
</organism>
<name>A0ABV6RTG9_9GAMM</name>
<keyword evidence="4 6" id="KW-0028">Amino-acid biosynthesis</keyword>
<evidence type="ECO:0000259" key="7">
    <source>
        <dbReference type="Pfam" id="PF03807"/>
    </source>
</evidence>